<evidence type="ECO:0000256" key="1">
    <source>
        <dbReference type="SAM" id="Phobius"/>
    </source>
</evidence>
<evidence type="ECO:0000313" key="3">
    <source>
        <dbReference type="Proteomes" id="UP000320055"/>
    </source>
</evidence>
<keyword evidence="1" id="KW-0472">Membrane</keyword>
<keyword evidence="1" id="KW-0812">Transmembrane</keyword>
<dbReference type="RefSeq" id="WP_144865244.1">
    <property type="nucleotide sequence ID" value="NZ_LR213790.1"/>
</dbReference>
<dbReference type="Proteomes" id="UP000320055">
    <property type="component" value="Unassembled WGS sequence"/>
</dbReference>
<feature type="transmembrane region" description="Helical" evidence="1">
    <location>
        <begin position="31"/>
        <end position="50"/>
    </location>
</feature>
<dbReference type="AlphaFoldDB" id="A0A563VUE2"/>
<gene>
    <name evidence="2" type="ORF">H1P_300045</name>
</gene>
<reference evidence="2 3" key="1">
    <citation type="submission" date="2019-01" db="EMBL/GenBank/DDBJ databases">
        <authorList>
            <person name="Brito A."/>
        </authorList>
    </citation>
    <scope>NUCLEOTIDE SEQUENCE [LARGE SCALE GENOMIC DNA]</scope>
    <source>
        <strain evidence="2">1</strain>
    </source>
</reference>
<sequence>MVAVSVSSIFVASVAIYLTTKIDDEVFKVGMAFVALVFGLVTLICAPWILKLLVMAIPLFFGNLGNVSNLN</sequence>
<evidence type="ECO:0000313" key="2">
    <source>
        <dbReference type="EMBL" id="VEP15023.1"/>
    </source>
</evidence>
<dbReference type="OrthoDB" id="583606at2"/>
<keyword evidence="1" id="KW-1133">Transmembrane helix</keyword>
<keyword evidence="3" id="KW-1185">Reference proteome</keyword>
<dbReference type="EMBL" id="CAACVJ010000224">
    <property type="protein sequence ID" value="VEP15023.1"/>
    <property type="molecule type" value="Genomic_DNA"/>
</dbReference>
<proteinExistence type="predicted"/>
<organism evidence="2 3">
    <name type="scientific">Hyella patelloides LEGE 07179</name>
    <dbReference type="NCBI Taxonomy" id="945734"/>
    <lineage>
        <taxon>Bacteria</taxon>
        <taxon>Bacillati</taxon>
        <taxon>Cyanobacteriota</taxon>
        <taxon>Cyanophyceae</taxon>
        <taxon>Pleurocapsales</taxon>
        <taxon>Hyellaceae</taxon>
        <taxon>Hyella</taxon>
    </lineage>
</organism>
<name>A0A563VUE2_9CYAN</name>
<accession>A0A563VUE2</accession>
<protein>
    <submittedName>
        <fullName evidence="2">Uncharacterized protein</fullName>
    </submittedName>
</protein>